<dbReference type="InterPro" id="IPR006311">
    <property type="entry name" value="TAT_signal"/>
</dbReference>
<dbReference type="InterPro" id="IPR011050">
    <property type="entry name" value="Pectin_lyase_fold/virulence"/>
</dbReference>
<gene>
    <name evidence="2" type="ORF">CCO02nite_05370</name>
</gene>
<evidence type="ECO:0000256" key="1">
    <source>
        <dbReference type="SAM" id="SignalP"/>
    </source>
</evidence>
<dbReference type="Proteomes" id="UP000321720">
    <property type="component" value="Unassembled WGS sequence"/>
</dbReference>
<dbReference type="InterPro" id="IPR012334">
    <property type="entry name" value="Pectin_lyas_fold"/>
</dbReference>
<dbReference type="AlphaFoldDB" id="A0A511J833"/>
<feature type="signal peptide" evidence="1">
    <location>
        <begin position="1"/>
        <end position="36"/>
    </location>
</feature>
<organism evidence="2 3">
    <name type="scientific">Cellulomonas composti</name>
    <dbReference type="NCBI Taxonomy" id="266130"/>
    <lineage>
        <taxon>Bacteria</taxon>
        <taxon>Bacillati</taxon>
        <taxon>Actinomycetota</taxon>
        <taxon>Actinomycetes</taxon>
        <taxon>Micrococcales</taxon>
        <taxon>Cellulomonadaceae</taxon>
        <taxon>Cellulomonas</taxon>
    </lineage>
</organism>
<dbReference type="EMBL" id="BJWG01000002">
    <property type="protein sequence ID" value="GEL93879.1"/>
    <property type="molecule type" value="Genomic_DNA"/>
</dbReference>
<dbReference type="RefSeq" id="WP_146841517.1">
    <property type="nucleotide sequence ID" value="NZ_BJWG01000002.1"/>
</dbReference>
<name>A0A511J833_9CELL</name>
<reference evidence="2 3" key="1">
    <citation type="submission" date="2019-07" db="EMBL/GenBank/DDBJ databases">
        <title>Whole genome shotgun sequence of Cellulomonas composti NBRC 100758.</title>
        <authorList>
            <person name="Hosoyama A."/>
            <person name="Uohara A."/>
            <person name="Ohji S."/>
            <person name="Ichikawa N."/>
        </authorList>
    </citation>
    <scope>NUCLEOTIDE SEQUENCE [LARGE SCALE GENOMIC DNA]</scope>
    <source>
        <strain evidence="2 3">NBRC 100758</strain>
    </source>
</reference>
<keyword evidence="3" id="KW-1185">Reference proteome</keyword>
<feature type="chain" id="PRO_5021799198" description="DUF1565 domain-containing protein" evidence="1">
    <location>
        <begin position="37"/>
        <end position="416"/>
    </location>
</feature>
<evidence type="ECO:0008006" key="4">
    <source>
        <dbReference type="Google" id="ProtNLM"/>
    </source>
</evidence>
<evidence type="ECO:0000313" key="2">
    <source>
        <dbReference type="EMBL" id="GEL93879.1"/>
    </source>
</evidence>
<dbReference type="SUPFAM" id="SSF51126">
    <property type="entry name" value="Pectin lyase-like"/>
    <property type="match status" value="1"/>
</dbReference>
<comment type="caution">
    <text evidence="2">The sequence shown here is derived from an EMBL/GenBank/DDBJ whole genome shotgun (WGS) entry which is preliminary data.</text>
</comment>
<keyword evidence="1" id="KW-0732">Signal</keyword>
<protein>
    <recommendedName>
        <fullName evidence="4">DUF1565 domain-containing protein</fullName>
    </recommendedName>
</protein>
<proteinExistence type="predicted"/>
<evidence type="ECO:0000313" key="3">
    <source>
        <dbReference type="Proteomes" id="UP000321720"/>
    </source>
</evidence>
<accession>A0A511J833</accession>
<dbReference type="PROSITE" id="PS51318">
    <property type="entry name" value="TAT"/>
    <property type="match status" value="1"/>
</dbReference>
<dbReference type="Gene3D" id="2.160.20.10">
    <property type="entry name" value="Single-stranded right-handed beta-helix, Pectin lyase-like"/>
    <property type="match status" value="1"/>
</dbReference>
<sequence length="416" mass="43679">MHRSTDRPTLRRRLIAFGALLALAVTTGVTATSASAASSSVYFGVGSKSIATPGDGGRVLYVSTTGADQYTYEVSWGKKTVNRYECLRLKSTDRATCPPASSGAPLRTIQAGVRSAQPGDVIVVRGGTYSEAVGWGAVAATKSLPIVLQSHPKERVDVRGTLSLELASYWTVRGFHFLYNSKIQTGQAIVYLQGGTGWTFTNNEVAGSTGVANVMVLPGTRTGSVAARKAAGPHDYKIALNCIRDNRGDDTHGMDHNIYVMAGIYSSGGFIERNLLAGAPRGSQIKAAGPYQSASSDSPHGLTISRNTMLGGASGVTVGLAAQYVRINQNLVANPAGSQQWDGGVKIWELQRQDLTSVKQNLFAGYKAPVYGASSALVTSGNVSSGTIAYEGSIANCTAKAKDLRVRSTYGQLSGL</sequence>
<dbReference type="OrthoDB" id="9762467at2"/>